<feature type="domain" description="Polysaccharide pyruvyl transferase" evidence="1">
    <location>
        <begin position="34"/>
        <end position="210"/>
    </location>
</feature>
<keyword evidence="2" id="KW-0808">Transferase</keyword>
<comment type="caution">
    <text evidence="2">The sequence shown here is derived from an EMBL/GenBank/DDBJ whole genome shotgun (WGS) entry which is preliminary data.</text>
</comment>
<dbReference type="Pfam" id="PF04230">
    <property type="entry name" value="PS_pyruv_trans"/>
    <property type="match status" value="1"/>
</dbReference>
<dbReference type="InterPro" id="IPR007345">
    <property type="entry name" value="Polysacch_pyruvyl_Trfase"/>
</dbReference>
<evidence type="ECO:0000259" key="1">
    <source>
        <dbReference type="Pfam" id="PF04230"/>
    </source>
</evidence>
<keyword evidence="3" id="KW-1185">Reference proteome</keyword>
<accession>A0ABT8FQT7</accession>
<name>A0ABT8FQT7_9MICO</name>
<sequence length="392" mass="43447">MTTLRQLARRGRRAVFGNPTPGPLYLVSAAGQPNFGDEFITRVWLEFLARAHPDVDVWLDCPEPGRAAHIFRRSHPRLRTTNTLWQLAQLPAEEGPAGFPVIERFMRDGGSPKIDLGLRALGEMGSIHLLGGGYIASLWPRHLGVVMGAVAARRQFGMPLYITGQGWVPQDTDARSWLRGARNEFDVAEARDEQTAEEFDLDLGVDDAYLAFGPYTPPVFSTAAPDVMLLLQGDMIQHMGREATLAVLDAFLTRFGRGRSVGVMEAIPPEDSWLLDDVRRLAPRATFVPFTRVWHEGFPAHDDQQWLTTRFHAHLVAAAGGAAGTVVSVLPGYYDVKHELLLRNGTGWAYAPSVQDLAQHMPAPTRSLHFPETARAFGAEKLSLAARLYPWR</sequence>
<reference evidence="2" key="1">
    <citation type="submission" date="2021-06" db="EMBL/GenBank/DDBJ databases">
        <title>Genome-based taxonomic framework of Microbacterium strains isolated from marine environment, the description of four new species and reclassification of four preexisting species.</title>
        <authorList>
            <person name="Lee S.D."/>
            <person name="Kim S.-M."/>
            <person name="Byeon Y.-S."/>
            <person name="Yang H.L."/>
            <person name="Kim I.S."/>
        </authorList>
    </citation>
    <scope>NUCLEOTIDE SEQUENCE</scope>
    <source>
        <strain evidence="2">KACC 20510</strain>
    </source>
</reference>
<gene>
    <name evidence="2" type="ORF">KZC48_03855</name>
</gene>
<proteinExistence type="predicted"/>
<evidence type="ECO:0000313" key="3">
    <source>
        <dbReference type="Proteomes" id="UP001172731"/>
    </source>
</evidence>
<dbReference type="RefSeq" id="WP_301132520.1">
    <property type="nucleotide sequence ID" value="NZ_BAAAUQ010000010.1"/>
</dbReference>
<dbReference type="GO" id="GO:0016740">
    <property type="term" value="F:transferase activity"/>
    <property type="evidence" value="ECO:0007669"/>
    <property type="project" value="UniProtKB-KW"/>
</dbReference>
<dbReference type="EMBL" id="JAHWXI010000003">
    <property type="protein sequence ID" value="MDN4463540.1"/>
    <property type="molecule type" value="Genomic_DNA"/>
</dbReference>
<dbReference type="Proteomes" id="UP001172731">
    <property type="component" value="Unassembled WGS sequence"/>
</dbReference>
<evidence type="ECO:0000313" key="2">
    <source>
        <dbReference type="EMBL" id="MDN4463540.1"/>
    </source>
</evidence>
<organism evidence="2 3">
    <name type="scientific">Microbacterium aurantiacum</name>
    <dbReference type="NCBI Taxonomy" id="162393"/>
    <lineage>
        <taxon>Bacteria</taxon>
        <taxon>Bacillati</taxon>
        <taxon>Actinomycetota</taxon>
        <taxon>Actinomycetes</taxon>
        <taxon>Micrococcales</taxon>
        <taxon>Microbacteriaceae</taxon>
        <taxon>Microbacterium</taxon>
    </lineage>
</organism>
<protein>
    <submittedName>
        <fullName evidence="2">Polysaccharide pyruvyl transferase family protein</fullName>
    </submittedName>
</protein>